<evidence type="ECO:0000256" key="1">
    <source>
        <dbReference type="SAM" id="MobiDB-lite"/>
    </source>
</evidence>
<evidence type="ECO:0000313" key="2">
    <source>
        <dbReference type="EMBL" id="MFJ6037853.1"/>
    </source>
</evidence>
<dbReference type="EMBL" id="JBIVPC010000008">
    <property type="protein sequence ID" value="MFJ6037853.1"/>
    <property type="molecule type" value="Genomic_DNA"/>
</dbReference>
<feature type="region of interest" description="Disordered" evidence="1">
    <location>
        <begin position="45"/>
        <end position="74"/>
    </location>
</feature>
<protein>
    <recommendedName>
        <fullName evidence="4">WD40 repeat domain-containing protein</fullName>
    </recommendedName>
</protein>
<dbReference type="InterPro" id="IPR011044">
    <property type="entry name" value="Quino_amine_DH_bsu"/>
</dbReference>
<dbReference type="RefSeq" id="WP_350889387.1">
    <property type="nucleotide sequence ID" value="NZ_JBEOTR010000001.1"/>
</dbReference>
<evidence type="ECO:0000313" key="3">
    <source>
        <dbReference type="Proteomes" id="UP001617907"/>
    </source>
</evidence>
<accession>A0ABW8HAQ4</accession>
<sequence length="508" mass="52773">MRVRDDQTAVGGGRSGLRRRRTVTALAGLALTAGLLAGCSSSDGDDGAGGGAGGGGARGRTDAGTGGGAARKGPAYEGPALPGLARQAAWSLPVEGPMSVPVVLDLGDTLLFAKDARGAYLSDETPDVEDGPTQSLYGSDTPEDLVLEFRDVKTGTVRKELRVKTDSVTLTTWHEGRAAVAVTTSTTTASDGLTKASTSTTATLYDSAGRPLGKAELPEQRTQEEEDASDSGPVTGRSFLAQGHLVETSGDTLRLTPVDGGTARTVPCEGFESGCGFVSSTATVLAAGGNHLFAPLITDGYYPGFDSTGLSPRVGLYDLADGKKVWDSAKVTPPKGVWVREDDGKTGELSVLRVSDGKVLTSWHLNPWARTRVLATYDLAGGPEALSSFKGDEDPVFSPRGDLAAVFTDDVASVVRVADGKELWAQGEDEHALVPLWFSGDGTVLYGRTLEAETLLAVDARTKKVLAKDLSDRLVPRFNASTGYGWVGAYNAGPGGKVNGFFVFPPAS</sequence>
<comment type="caution">
    <text evidence="2">The sequence shown here is derived from an EMBL/GenBank/DDBJ whole genome shotgun (WGS) entry which is preliminary data.</text>
</comment>
<keyword evidence="3" id="KW-1185">Reference proteome</keyword>
<dbReference type="SUPFAM" id="SSF50969">
    <property type="entry name" value="YVTN repeat-like/Quinoprotein amine dehydrogenase"/>
    <property type="match status" value="1"/>
</dbReference>
<dbReference type="Proteomes" id="UP001617907">
    <property type="component" value="Unassembled WGS sequence"/>
</dbReference>
<name>A0ABW8HAQ4_9ACTN</name>
<feature type="compositionally biased region" description="Gly residues" evidence="1">
    <location>
        <begin position="47"/>
        <end position="70"/>
    </location>
</feature>
<evidence type="ECO:0008006" key="4">
    <source>
        <dbReference type="Google" id="ProtNLM"/>
    </source>
</evidence>
<reference evidence="2 3" key="1">
    <citation type="submission" date="2024-10" db="EMBL/GenBank/DDBJ databases">
        <title>The Natural Products Discovery Center: Release of the First 8490 Sequenced Strains for Exploring Actinobacteria Biosynthetic Diversity.</title>
        <authorList>
            <person name="Kalkreuter E."/>
            <person name="Kautsar S.A."/>
            <person name="Yang D."/>
            <person name="Bader C.D."/>
            <person name="Teijaro C.N."/>
            <person name="Fluegel L."/>
            <person name="Davis C.M."/>
            <person name="Simpson J.R."/>
            <person name="Lauterbach L."/>
            <person name="Steele A.D."/>
            <person name="Gui C."/>
            <person name="Meng S."/>
            <person name="Li G."/>
            <person name="Viehrig K."/>
            <person name="Ye F."/>
            <person name="Su P."/>
            <person name="Kiefer A.F."/>
            <person name="Nichols A."/>
            <person name="Cepeda A.J."/>
            <person name="Yan W."/>
            <person name="Fan B."/>
            <person name="Jiang Y."/>
            <person name="Adhikari A."/>
            <person name="Zheng C.-J."/>
            <person name="Schuster L."/>
            <person name="Cowan T.M."/>
            <person name="Smanski M.J."/>
            <person name="Chevrette M.G."/>
            <person name="De Carvalho L.P.S."/>
            <person name="Shen B."/>
        </authorList>
    </citation>
    <scope>NUCLEOTIDE SEQUENCE [LARGE SCALE GENOMIC DNA]</scope>
    <source>
        <strain evidence="2 3">NPDC093086</strain>
    </source>
</reference>
<gene>
    <name evidence="2" type="ORF">ACIQFM_16545</name>
</gene>
<organism evidence="2 3">
    <name type="scientific">Streptomyces ardesiacus</name>
    <dbReference type="NCBI Taxonomy" id="285564"/>
    <lineage>
        <taxon>Bacteria</taxon>
        <taxon>Bacillati</taxon>
        <taxon>Actinomycetota</taxon>
        <taxon>Actinomycetes</taxon>
        <taxon>Kitasatosporales</taxon>
        <taxon>Streptomycetaceae</taxon>
        <taxon>Streptomyces</taxon>
    </lineage>
</organism>
<feature type="region of interest" description="Disordered" evidence="1">
    <location>
        <begin position="202"/>
        <end position="237"/>
    </location>
</feature>
<proteinExistence type="predicted"/>